<reference evidence="3" key="1">
    <citation type="submission" date="2017-02" db="UniProtKB">
        <authorList>
            <consortium name="WormBaseParasite"/>
        </authorList>
    </citation>
    <scope>IDENTIFICATION</scope>
</reference>
<proteinExistence type="predicted"/>
<reference evidence="1 2" key="2">
    <citation type="submission" date="2018-11" db="EMBL/GenBank/DDBJ databases">
        <authorList>
            <consortium name="Pathogen Informatics"/>
        </authorList>
    </citation>
    <scope>NUCLEOTIDE SEQUENCE [LARGE SCALE GENOMIC DNA]</scope>
</reference>
<evidence type="ECO:0000313" key="2">
    <source>
        <dbReference type="Proteomes" id="UP000274429"/>
    </source>
</evidence>
<evidence type="ECO:0000313" key="3">
    <source>
        <dbReference type="WBParaSite" id="TTAC_0000412701-mRNA-1"/>
    </source>
</evidence>
<protein>
    <submittedName>
        <fullName evidence="3">LAM_G_DOMAIN domain-containing protein</fullName>
    </submittedName>
</protein>
<dbReference type="InterPro" id="IPR013320">
    <property type="entry name" value="ConA-like_dom_sf"/>
</dbReference>
<dbReference type="STRING" id="6205.A0A0R3WTN7"/>
<dbReference type="Proteomes" id="UP000274429">
    <property type="component" value="Unassembled WGS sequence"/>
</dbReference>
<sequence length="256" mass="27886">MAAFNLGDQANVHITAGMCGQVPTEDEVSGKQPIQDEFRPGYLVLKGLGMKRLLGDLLVNTEAWASETSVFFTLKIKPGYKGELFAVYSSQGRVLLSVGVDKRVVVAYQEAASGVRAARISATGTTIHREKIGPALDDNEWHRVGLNFKDGRVRLAVDCKTIEGSTTILPVKFIDKRNTLSLLPNGLDGVLQDLMLVQGDRSLEQQCLIYTPDCPADGDDAMMNDEVGCYSRAESPESSLLTIAFLVFPLVLNAFM</sequence>
<dbReference type="SUPFAM" id="SSF49899">
    <property type="entry name" value="Concanavalin A-like lectins/glucanases"/>
    <property type="match status" value="1"/>
</dbReference>
<organism evidence="3">
    <name type="scientific">Hydatigena taeniaeformis</name>
    <name type="common">Feline tapeworm</name>
    <name type="synonym">Taenia taeniaeformis</name>
    <dbReference type="NCBI Taxonomy" id="6205"/>
    <lineage>
        <taxon>Eukaryota</taxon>
        <taxon>Metazoa</taxon>
        <taxon>Spiralia</taxon>
        <taxon>Lophotrochozoa</taxon>
        <taxon>Platyhelminthes</taxon>
        <taxon>Cestoda</taxon>
        <taxon>Eucestoda</taxon>
        <taxon>Cyclophyllidea</taxon>
        <taxon>Taeniidae</taxon>
        <taxon>Hydatigera</taxon>
    </lineage>
</organism>
<gene>
    <name evidence="1" type="ORF">TTAC_LOCUS4112</name>
</gene>
<dbReference type="EMBL" id="UYWX01003691">
    <property type="protein sequence ID" value="VDM24208.1"/>
    <property type="molecule type" value="Genomic_DNA"/>
</dbReference>
<keyword evidence="2" id="KW-1185">Reference proteome</keyword>
<name>A0A0R3WTN7_HYDTA</name>
<dbReference type="WBParaSite" id="TTAC_0000412701-mRNA-1">
    <property type="protein sequence ID" value="TTAC_0000412701-mRNA-1"/>
    <property type="gene ID" value="TTAC_0000412701"/>
</dbReference>
<accession>A0A0R3WTN7</accession>
<dbReference type="OrthoDB" id="8939548at2759"/>
<evidence type="ECO:0000313" key="1">
    <source>
        <dbReference type="EMBL" id="VDM24208.1"/>
    </source>
</evidence>
<dbReference type="AlphaFoldDB" id="A0A0R3WTN7"/>
<dbReference type="Gene3D" id="2.60.120.200">
    <property type="match status" value="1"/>
</dbReference>